<comment type="caution">
    <text evidence="23">The sequence shown here is derived from an EMBL/GenBank/DDBJ whole genome shotgun (WGS) entry which is preliminary data.</text>
</comment>
<evidence type="ECO:0000256" key="20">
    <source>
        <dbReference type="ARBA" id="ARBA00049032"/>
    </source>
</evidence>
<evidence type="ECO:0000256" key="21">
    <source>
        <dbReference type="ARBA" id="ARBA00053094"/>
    </source>
</evidence>
<dbReference type="CDD" id="cd03427">
    <property type="entry name" value="NUDIX_MTH1_Nudt1"/>
    <property type="match status" value="1"/>
</dbReference>
<dbReference type="EC" id="3.6.1.56" evidence="11"/>
<dbReference type="GO" id="GO:0042262">
    <property type="term" value="P:DNA protection"/>
    <property type="evidence" value="ECO:0007669"/>
    <property type="project" value="InterPro"/>
</dbReference>
<name>A0AAE1KIH8_PETCI</name>
<dbReference type="PANTHER" id="PTHR43758">
    <property type="entry name" value="7,8-DIHYDRO-8-OXOGUANINE TRIPHOSPHATASE"/>
    <property type="match status" value="1"/>
</dbReference>
<dbReference type="Gene3D" id="3.90.79.10">
    <property type="entry name" value="Nucleoside Triphosphate Pyrophosphohydrolase"/>
    <property type="match status" value="1"/>
</dbReference>
<evidence type="ECO:0000256" key="14">
    <source>
        <dbReference type="ARBA" id="ARBA00030634"/>
    </source>
</evidence>
<comment type="catalytic activity">
    <reaction evidence="19">
        <text>O(6)-methyl-dGTP + H2O = O(6)-methyl-dGMP + diphosphate + H(+)</text>
        <dbReference type="Rhea" id="RHEA:67600"/>
        <dbReference type="ChEBI" id="CHEBI:15377"/>
        <dbReference type="ChEBI" id="CHEBI:15378"/>
        <dbReference type="ChEBI" id="CHEBI:33019"/>
        <dbReference type="ChEBI" id="CHEBI:169974"/>
        <dbReference type="ChEBI" id="CHEBI:169975"/>
    </reaction>
    <physiologicalReaction direction="left-to-right" evidence="19">
        <dbReference type="Rhea" id="RHEA:67601"/>
    </physiologicalReaction>
</comment>
<keyword evidence="24" id="KW-1185">Reference proteome</keyword>
<evidence type="ECO:0000256" key="6">
    <source>
        <dbReference type="ARBA" id="ARBA00022842"/>
    </source>
</evidence>
<gene>
    <name evidence="23" type="ORF">Pcinc_020847</name>
</gene>
<comment type="catalytic activity">
    <reaction evidence="20">
        <text>N(6)-methyl-dATP + H2O = N(6)-methyl-dAMP + diphosphate + H(+)</text>
        <dbReference type="Rhea" id="RHEA:67604"/>
        <dbReference type="ChEBI" id="CHEBI:15377"/>
        <dbReference type="ChEBI" id="CHEBI:15378"/>
        <dbReference type="ChEBI" id="CHEBI:33019"/>
        <dbReference type="ChEBI" id="CHEBI:169976"/>
        <dbReference type="ChEBI" id="CHEBI:172872"/>
    </reaction>
    <physiologicalReaction direction="left-to-right" evidence="20">
        <dbReference type="Rhea" id="RHEA:67605"/>
    </physiologicalReaction>
</comment>
<evidence type="ECO:0000313" key="24">
    <source>
        <dbReference type="Proteomes" id="UP001286313"/>
    </source>
</evidence>
<evidence type="ECO:0000256" key="9">
    <source>
        <dbReference type="ARBA" id="ARBA00024486"/>
    </source>
</evidence>
<accession>A0AAE1KIH8</accession>
<protein>
    <recommendedName>
        <fullName evidence="12">Oxidized purine nucleoside triphosphate hydrolase</fullName>
        <ecNumber evidence="11">3.6.1.56</ecNumber>
    </recommendedName>
    <alternativeName>
        <fullName evidence="16">2-hydroxy-dATP diphosphatase</fullName>
    </alternativeName>
    <alternativeName>
        <fullName evidence="15">7,8-dihydro-8-oxoguanine triphosphatase</fullName>
    </alternativeName>
    <alternativeName>
        <fullName evidence="14">8-oxo-dGTPase</fullName>
    </alternativeName>
    <alternativeName>
        <fullName evidence="17">Methylated purine nucleoside triphosphate hydrolase</fullName>
    </alternativeName>
    <alternativeName>
        <fullName evidence="13">Nucleoside diphosphate-linked moiety X motif 1</fullName>
    </alternativeName>
</protein>
<evidence type="ECO:0000256" key="17">
    <source>
        <dbReference type="ARBA" id="ARBA00032071"/>
    </source>
</evidence>
<keyword evidence="6" id="KW-0460">Magnesium</keyword>
<comment type="catalytic activity">
    <reaction evidence="7">
        <text>8-oxo-dATP + H2O = 8-oxo-dAMP + diphosphate + H(+)</text>
        <dbReference type="Rhea" id="RHEA:65396"/>
        <dbReference type="ChEBI" id="CHEBI:15377"/>
        <dbReference type="ChEBI" id="CHEBI:15378"/>
        <dbReference type="ChEBI" id="CHEBI:33019"/>
        <dbReference type="ChEBI" id="CHEBI:71361"/>
        <dbReference type="ChEBI" id="CHEBI:172871"/>
    </reaction>
    <physiologicalReaction direction="left-to-right" evidence="7">
        <dbReference type="Rhea" id="RHEA:65397"/>
    </physiologicalReaction>
</comment>
<keyword evidence="4" id="KW-0479">Metal-binding</keyword>
<evidence type="ECO:0000256" key="1">
    <source>
        <dbReference type="ARBA" id="ARBA00001946"/>
    </source>
</evidence>
<evidence type="ECO:0000256" key="10">
    <source>
        <dbReference type="ARBA" id="ARBA00024596"/>
    </source>
</evidence>
<comment type="similarity">
    <text evidence="2">Belongs to the Nudix hydrolase family.</text>
</comment>
<dbReference type="GO" id="GO:0005737">
    <property type="term" value="C:cytoplasm"/>
    <property type="evidence" value="ECO:0007669"/>
    <property type="project" value="TreeGrafter"/>
</dbReference>
<dbReference type="AlphaFoldDB" id="A0AAE1KIH8"/>
<dbReference type="EMBL" id="JAWQEG010002127">
    <property type="protein sequence ID" value="KAK3874194.1"/>
    <property type="molecule type" value="Genomic_DNA"/>
</dbReference>
<dbReference type="Proteomes" id="UP001286313">
    <property type="component" value="Unassembled WGS sequence"/>
</dbReference>
<dbReference type="Pfam" id="PF00293">
    <property type="entry name" value="NUDIX"/>
    <property type="match status" value="1"/>
</dbReference>
<dbReference type="PRINTS" id="PR01403">
    <property type="entry name" value="8OXTPHPHTASE"/>
</dbReference>
<comment type="catalytic activity">
    <reaction evidence="9">
        <text>8-oxo-dGTP + H2O = 8-oxo-dGMP + diphosphate + H(+)</text>
        <dbReference type="Rhea" id="RHEA:31575"/>
        <dbReference type="ChEBI" id="CHEBI:15377"/>
        <dbReference type="ChEBI" id="CHEBI:15378"/>
        <dbReference type="ChEBI" id="CHEBI:33019"/>
        <dbReference type="ChEBI" id="CHEBI:63224"/>
        <dbReference type="ChEBI" id="CHEBI:77896"/>
    </reaction>
    <physiologicalReaction direction="left-to-right" evidence="9">
        <dbReference type="Rhea" id="RHEA:31576"/>
    </physiologicalReaction>
</comment>
<dbReference type="PROSITE" id="PS51462">
    <property type="entry name" value="NUDIX"/>
    <property type="match status" value="1"/>
</dbReference>
<evidence type="ECO:0000313" key="23">
    <source>
        <dbReference type="EMBL" id="KAK3874194.1"/>
    </source>
</evidence>
<proteinExistence type="inferred from homology"/>
<evidence type="ECO:0000256" key="18">
    <source>
        <dbReference type="ARBA" id="ARBA00048002"/>
    </source>
</evidence>
<sequence>MKNYIRKLFTLVLIRDKTRVLLGYKKRGFGQGRWNGFGGKVEAGETAQEAAARELGEECRLMTAPENLTKVGELEFTFEESDTLMDVKIFTTNTYTGIPTETDEMRPEWFPLEKIPYSHMWPDDELWYPIFLRGNKFKGAFHFKGHDIILSQSLSEVEAFTN</sequence>
<evidence type="ECO:0000256" key="4">
    <source>
        <dbReference type="ARBA" id="ARBA00022723"/>
    </source>
</evidence>
<dbReference type="InterPro" id="IPR003563">
    <property type="entry name" value="8ODP"/>
</dbReference>
<evidence type="ECO:0000256" key="11">
    <source>
        <dbReference type="ARBA" id="ARBA00026103"/>
    </source>
</evidence>
<evidence type="ECO:0000256" key="3">
    <source>
        <dbReference type="ARBA" id="ARBA00011245"/>
    </source>
</evidence>
<comment type="cofactor">
    <cofactor evidence="1">
        <name>Mg(2+)</name>
        <dbReference type="ChEBI" id="CHEBI:18420"/>
    </cofactor>
</comment>
<dbReference type="InterPro" id="IPR015797">
    <property type="entry name" value="NUDIX_hydrolase-like_dom_sf"/>
</dbReference>
<comment type="catalytic activity">
    <reaction evidence="18">
        <text>N(6)-methyl-ATP + H2O = N(6)-methyl-AMP + diphosphate + H(+)</text>
        <dbReference type="Rhea" id="RHEA:67608"/>
        <dbReference type="ChEBI" id="CHEBI:15377"/>
        <dbReference type="ChEBI" id="CHEBI:15378"/>
        <dbReference type="ChEBI" id="CHEBI:33019"/>
        <dbReference type="ChEBI" id="CHEBI:144842"/>
        <dbReference type="ChEBI" id="CHEBI:172873"/>
    </reaction>
    <physiologicalReaction direction="left-to-right" evidence="18">
        <dbReference type="Rhea" id="RHEA:67609"/>
    </physiologicalReaction>
</comment>
<evidence type="ECO:0000256" key="8">
    <source>
        <dbReference type="ARBA" id="ARBA00024459"/>
    </source>
</evidence>
<reference evidence="23" key="1">
    <citation type="submission" date="2023-10" db="EMBL/GenBank/DDBJ databases">
        <title>Genome assemblies of two species of porcelain crab, Petrolisthes cinctipes and Petrolisthes manimaculis (Anomura: Porcellanidae).</title>
        <authorList>
            <person name="Angst P."/>
        </authorList>
    </citation>
    <scope>NUCLEOTIDE SEQUENCE</scope>
    <source>
        <strain evidence="23">PB745_01</strain>
        <tissue evidence="23">Gill</tissue>
    </source>
</reference>
<evidence type="ECO:0000256" key="7">
    <source>
        <dbReference type="ARBA" id="ARBA00024448"/>
    </source>
</evidence>
<dbReference type="InterPro" id="IPR000086">
    <property type="entry name" value="NUDIX_hydrolase_dom"/>
</dbReference>
<dbReference type="PANTHER" id="PTHR43758:SF2">
    <property type="entry name" value="OXIDIZED PURINE NUCLEOSIDE TRIPHOSPHATE HYDROLASE"/>
    <property type="match status" value="1"/>
</dbReference>
<organism evidence="23 24">
    <name type="scientific">Petrolisthes cinctipes</name>
    <name type="common">Flat porcelain crab</name>
    <dbReference type="NCBI Taxonomy" id="88211"/>
    <lineage>
        <taxon>Eukaryota</taxon>
        <taxon>Metazoa</taxon>
        <taxon>Ecdysozoa</taxon>
        <taxon>Arthropoda</taxon>
        <taxon>Crustacea</taxon>
        <taxon>Multicrustacea</taxon>
        <taxon>Malacostraca</taxon>
        <taxon>Eumalacostraca</taxon>
        <taxon>Eucarida</taxon>
        <taxon>Decapoda</taxon>
        <taxon>Pleocyemata</taxon>
        <taxon>Anomura</taxon>
        <taxon>Galatheoidea</taxon>
        <taxon>Porcellanidae</taxon>
        <taxon>Petrolisthes</taxon>
    </lineage>
</organism>
<dbReference type="SUPFAM" id="SSF55811">
    <property type="entry name" value="Nudix"/>
    <property type="match status" value="1"/>
</dbReference>
<evidence type="ECO:0000256" key="15">
    <source>
        <dbReference type="ARBA" id="ARBA00030682"/>
    </source>
</evidence>
<dbReference type="GO" id="GO:0046872">
    <property type="term" value="F:metal ion binding"/>
    <property type="evidence" value="ECO:0007669"/>
    <property type="project" value="UniProtKB-KW"/>
</dbReference>
<evidence type="ECO:0000256" key="2">
    <source>
        <dbReference type="ARBA" id="ARBA00005582"/>
    </source>
</evidence>
<dbReference type="GO" id="GO:0008413">
    <property type="term" value="F:8-oxo-7,8-dihydroguanosine triphosphate pyrophosphatase activity"/>
    <property type="evidence" value="ECO:0007669"/>
    <property type="project" value="InterPro"/>
</dbReference>
<evidence type="ECO:0000256" key="13">
    <source>
        <dbReference type="ARBA" id="ARBA00029673"/>
    </source>
</evidence>
<evidence type="ECO:0000256" key="5">
    <source>
        <dbReference type="ARBA" id="ARBA00022801"/>
    </source>
</evidence>
<comment type="function">
    <text evidence="21">Oxidized purine nucleoside triphosphate hydrolase which is a prominent sanitizer of the oxidized nucleotide pool. Catalyzes the hydrolysis of 2-oxo-dATP (2-hydroxy-dATP) into 2-oxo-dAMP. Also has a significant hydrolase activity toward 2-oxo-ATP, 8-oxo-dGTP and 8-oxo-dATP. Through the hydrolysis of oxidized purine nucleoside triphosphates, prevents their incorporation into DNA and the subsequent transversions A:T to C:G and G:C to T:A. Also catalyzes the hydrolysis of methylated purine nucleoside triphosphate preventing their integration into DNA. Through this antimutagenic activity protects cells from oxidative stress.</text>
</comment>
<dbReference type="GO" id="GO:0008828">
    <property type="term" value="F:dATP diphosphatase activity"/>
    <property type="evidence" value="ECO:0007669"/>
    <property type="project" value="UniProtKB-EC"/>
</dbReference>
<feature type="domain" description="Nudix hydrolase" evidence="22">
    <location>
        <begin position="4"/>
        <end position="133"/>
    </location>
</feature>
<evidence type="ECO:0000256" key="16">
    <source>
        <dbReference type="ARBA" id="ARBA00031927"/>
    </source>
</evidence>
<evidence type="ECO:0000256" key="19">
    <source>
        <dbReference type="ARBA" id="ARBA00048894"/>
    </source>
</evidence>
<comment type="catalytic activity">
    <reaction evidence="8">
        <text>2-oxo-dATP + H2O = 2-oxo-dAMP + diphosphate + H(+)</text>
        <dbReference type="Rhea" id="RHEA:31583"/>
        <dbReference type="ChEBI" id="CHEBI:15377"/>
        <dbReference type="ChEBI" id="CHEBI:15378"/>
        <dbReference type="ChEBI" id="CHEBI:33019"/>
        <dbReference type="ChEBI" id="CHEBI:63212"/>
        <dbReference type="ChEBI" id="CHEBI:77897"/>
        <dbReference type="EC" id="3.6.1.56"/>
    </reaction>
    <physiologicalReaction direction="left-to-right" evidence="8">
        <dbReference type="Rhea" id="RHEA:31584"/>
    </physiologicalReaction>
</comment>
<comment type="subunit">
    <text evidence="3">Monomer.</text>
</comment>
<comment type="catalytic activity">
    <reaction evidence="10">
        <text>2-oxo-ATP + H2O = 2-oxo-AMP + diphosphate + H(+)</text>
        <dbReference type="Rhea" id="RHEA:67392"/>
        <dbReference type="ChEBI" id="CHEBI:15377"/>
        <dbReference type="ChEBI" id="CHEBI:15378"/>
        <dbReference type="ChEBI" id="CHEBI:33019"/>
        <dbReference type="ChEBI" id="CHEBI:71395"/>
        <dbReference type="ChEBI" id="CHEBI:172878"/>
    </reaction>
    <physiologicalReaction direction="left-to-right" evidence="10">
        <dbReference type="Rhea" id="RHEA:67393"/>
    </physiologicalReaction>
</comment>
<evidence type="ECO:0000256" key="12">
    <source>
        <dbReference type="ARBA" id="ARBA00026218"/>
    </source>
</evidence>
<evidence type="ECO:0000259" key="22">
    <source>
        <dbReference type="PROSITE" id="PS51462"/>
    </source>
</evidence>
<keyword evidence="5" id="KW-0378">Hydrolase</keyword>